<keyword evidence="3" id="KW-1185">Reference proteome</keyword>
<feature type="compositionally biased region" description="Polar residues" evidence="1">
    <location>
        <begin position="148"/>
        <end position="158"/>
    </location>
</feature>
<evidence type="ECO:0000313" key="2">
    <source>
        <dbReference type="EMBL" id="KZS19012.1"/>
    </source>
</evidence>
<feature type="compositionally biased region" description="Basic and acidic residues" evidence="1">
    <location>
        <begin position="202"/>
        <end position="212"/>
    </location>
</feature>
<evidence type="ECO:0000256" key="1">
    <source>
        <dbReference type="SAM" id="MobiDB-lite"/>
    </source>
</evidence>
<dbReference type="Proteomes" id="UP000076858">
    <property type="component" value="Unassembled WGS sequence"/>
</dbReference>
<protein>
    <recommendedName>
        <fullName evidence="4">CCHC-type domain-containing protein</fullName>
    </recommendedName>
</protein>
<evidence type="ECO:0008006" key="4">
    <source>
        <dbReference type="Google" id="ProtNLM"/>
    </source>
</evidence>
<comment type="caution">
    <text evidence="2">The sequence shown here is derived from an EMBL/GenBank/DDBJ whole genome shotgun (WGS) entry which is preliminary data.</text>
</comment>
<dbReference type="AlphaFoldDB" id="A0A162PNT7"/>
<name>A0A162PNT7_9CRUS</name>
<dbReference type="EMBL" id="LRGB01000464">
    <property type="protein sequence ID" value="KZS19012.1"/>
    <property type="molecule type" value="Genomic_DNA"/>
</dbReference>
<gene>
    <name evidence="2" type="ORF">APZ42_014688</name>
</gene>
<reference evidence="2 3" key="1">
    <citation type="submission" date="2016-03" db="EMBL/GenBank/DDBJ databases">
        <title>EvidentialGene: Evidence-directed Construction of Genes on Genomes.</title>
        <authorList>
            <person name="Gilbert D.G."/>
            <person name="Choi J.-H."/>
            <person name="Mockaitis K."/>
            <person name="Colbourne J."/>
            <person name="Pfrender M."/>
        </authorList>
    </citation>
    <scope>NUCLEOTIDE SEQUENCE [LARGE SCALE GENOMIC DNA]</scope>
    <source>
        <strain evidence="2 3">Xinb3</strain>
        <tissue evidence="2">Complete organism</tissue>
    </source>
</reference>
<feature type="region of interest" description="Disordered" evidence="1">
    <location>
        <begin position="145"/>
        <end position="179"/>
    </location>
</feature>
<accession>A0A162PNT7</accession>
<evidence type="ECO:0000313" key="3">
    <source>
        <dbReference type="Proteomes" id="UP000076858"/>
    </source>
</evidence>
<proteinExistence type="predicted"/>
<sequence length="255" mass="28757">MDMAALKAIVHEISSLAGPPQTFRLPPWRRHVRLPNRHYPARRPPPNYPNSRTITNRLPPKFCQWEKGYVAGSKEPSETVLLTFDKALPARVTIIALSFPVLTYYPSPYKCSKCWRLGHTRNHCNNPSATCKNCGTKKTAPPTWNYPLLSNTPLTKTSPSKKRAHRSAEPTAPRIQQFEEKLTNRFDKIKHLLLTRLPAPKANDDPSNHDSDSSSSSNATSKSSNTSSQIQVRNDYTTSEKKIKPKTQGKTNDKN</sequence>
<organism evidence="2 3">
    <name type="scientific">Daphnia magna</name>
    <dbReference type="NCBI Taxonomy" id="35525"/>
    <lineage>
        <taxon>Eukaryota</taxon>
        <taxon>Metazoa</taxon>
        <taxon>Ecdysozoa</taxon>
        <taxon>Arthropoda</taxon>
        <taxon>Crustacea</taxon>
        <taxon>Branchiopoda</taxon>
        <taxon>Diplostraca</taxon>
        <taxon>Cladocera</taxon>
        <taxon>Anomopoda</taxon>
        <taxon>Daphniidae</taxon>
        <taxon>Daphnia</taxon>
    </lineage>
</organism>
<feature type="region of interest" description="Disordered" evidence="1">
    <location>
        <begin position="198"/>
        <end position="255"/>
    </location>
</feature>
<feature type="compositionally biased region" description="Low complexity" evidence="1">
    <location>
        <begin position="213"/>
        <end position="228"/>
    </location>
</feature>